<sequence>MGDSIIDVVADSVSLTGSGEGEDSLRDHMGNKQDYFTATKNFTQNPANAEHVKTLSDGDATFEQKEAAYTALVNEIADYMDVDPTEAKVLMSNDSLFAEVAGAHSRDTDTVYVNDAAHDNASDAVNTVGHETQHYLDNQQNPDAEQTETYHKNRDEYARIMGDATEDYLGFNFAQNDTSLADGNSHSFGTTADDVLTNLNLISENQKAYDSENQGSLDHNIFAAVPAAEAGLGLAALGIVAASGDEDAKRQFAQDVEQLFNDINGLMGGETNSPDTINTEYVVNELIALKVKEAALIEEGSDNYHAFNEIYEKRASLTQGLPADSRAGINDTVTAFVNDFNEGTLGNSGGFQAADEPAVIAMPNPVQDSPGTTVLDNTPPEIPGEAGGYEPGASLPSVEGSPVQDGHWSDHLVFNDTVQEADPNKIKFTQDSIKNSFKDGQSIEKLVEGLKSGEISAEKVPAIRVFEKNGETYSLDNRRLKAFQDAGVPIKTVPATAEEIANESYKFTSKTDGKSIRIRGGK</sequence>
<dbReference type="EMBL" id="PIQH01000005">
    <property type="protein sequence ID" value="RUO80215.1"/>
    <property type="molecule type" value="Genomic_DNA"/>
</dbReference>
<gene>
    <name evidence="2" type="ORF">CWI84_06160</name>
</gene>
<reference evidence="2 3" key="1">
    <citation type="journal article" date="2011" name="Front. Microbiol.">
        <title>Genomic signatures of strain selection and enhancement in Bacillus atrophaeus var. globigii, a historical biowarfare simulant.</title>
        <authorList>
            <person name="Gibbons H.S."/>
            <person name="Broomall S.M."/>
            <person name="McNew L.A."/>
            <person name="Daligault H."/>
            <person name="Chapman C."/>
            <person name="Bruce D."/>
            <person name="Karavis M."/>
            <person name="Krepps M."/>
            <person name="McGregor P.A."/>
            <person name="Hong C."/>
            <person name="Park K.H."/>
            <person name="Akmal A."/>
            <person name="Feldman A."/>
            <person name="Lin J.S."/>
            <person name="Chang W.E."/>
            <person name="Higgs B.W."/>
            <person name="Demirev P."/>
            <person name="Lindquist J."/>
            <person name="Liem A."/>
            <person name="Fochler E."/>
            <person name="Read T.D."/>
            <person name="Tapia R."/>
            <person name="Johnson S."/>
            <person name="Bishop-Lilly K.A."/>
            <person name="Detter C."/>
            <person name="Han C."/>
            <person name="Sozhamannan S."/>
            <person name="Rosenzweig C.N."/>
            <person name="Skowronski E.W."/>
        </authorList>
    </citation>
    <scope>NUCLEOTIDE SEQUENCE [LARGE SCALE GENOMIC DNA]</scope>
    <source>
        <strain evidence="2 3">CC-PW-9</strain>
    </source>
</reference>
<dbReference type="AlphaFoldDB" id="A0A432ZQK4"/>
<proteinExistence type="predicted"/>
<comment type="caution">
    <text evidence="2">The sequence shown here is derived from an EMBL/GenBank/DDBJ whole genome shotgun (WGS) entry which is preliminary data.</text>
</comment>
<keyword evidence="3" id="KW-1185">Reference proteome</keyword>
<evidence type="ECO:0000256" key="1">
    <source>
        <dbReference type="SAM" id="MobiDB-lite"/>
    </source>
</evidence>
<dbReference type="Proteomes" id="UP000287996">
    <property type="component" value="Unassembled WGS sequence"/>
</dbReference>
<evidence type="ECO:0000313" key="2">
    <source>
        <dbReference type="EMBL" id="RUO80215.1"/>
    </source>
</evidence>
<dbReference type="OrthoDB" id="5877938at2"/>
<protein>
    <submittedName>
        <fullName evidence="2">Uncharacterized protein</fullName>
    </submittedName>
</protein>
<accession>A0A432ZQK4</accession>
<feature type="region of interest" description="Disordered" evidence="1">
    <location>
        <begin position="380"/>
        <end position="402"/>
    </location>
</feature>
<organism evidence="2 3">
    <name type="scientific">Idiomarina tyrosinivorans</name>
    <dbReference type="NCBI Taxonomy" id="1445662"/>
    <lineage>
        <taxon>Bacteria</taxon>
        <taxon>Pseudomonadati</taxon>
        <taxon>Pseudomonadota</taxon>
        <taxon>Gammaproteobacteria</taxon>
        <taxon>Alteromonadales</taxon>
        <taxon>Idiomarinaceae</taxon>
        <taxon>Idiomarina</taxon>
    </lineage>
</organism>
<dbReference type="RefSeq" id="WP_126841710.1">
    <property type="nucleotide sequence ID" value="NZ_PIQH01000005.1"/>
</dbReference>
<name>A0A432ZQK4_9GAMM</name>
<evidence type="ECO:0000313" key="3">
    <source>
        <dbReference type="Proteomes" id="UP000287996"/>
    </source>
</evidence>